<comment type="caution">
    <text evidence="2">The sequence shown here is derived from an EMBL/GenBank/DDBJ whole genome shotgun (WGS) entry which is preliminary data.</text>
</comment>
<feature type="signal peptide" evidence="1">
    <location>
        <begin position="1"/>
        <end position="25"/>
    </location>
</feature>
<name>A0A177EJ84_9MICR</name>
<dbReference type="VEuPathDB" id="MicrosporidiaDB:NEDG_00006"/>
<keyword evidence="3" id="KW-1185">Reference proteome</keyword>
<evidence type="ECO:0008006" key="4">
    <source>
        <dbReference type="Google" id="ProtNLM"/>
    </source>
</evidence>
<dbReference type="EMBL" id="LTDL01000014">
    <property type="protein sequence ID" value="OAG31531.1"/>
    <property type="molecule type" value="Genomic_DNA"/>
</dbReference>
<reference evidence="2 3" key="1">
    <citation type="submission" date="2016-02" db="EMBL/GenBank/DDBJ databases">
        <title>Discovery of a natural microsporidian pathogen with a broad tissue tropism in Caenorhabditis elegans.</title>
        <authorList>
            <person name="Luallen R.J."/>
            <person name="Reinke A.W."/>
            <person name="Tong L."/>
            <person name="Botts M.R."/>
            <person name="Felix M.-A."/>
            <person name="Troemel E.R."/>
        </authorList>
    </citation>
    <scope>NUCLEOTIDE SEQUENCE [LARGE SCALE GENOMIC DNA]</scope>
    <source>
        <strain evidence="2 3">JUm2807</strain>
    </source>
</reference>
<evidence type="ECO:0000256" key="1">
    <source>
        <dbReference type="SAM" id="SignalP"/>
    </source>
</evidence>
<proteinExistence type="predicted"/>
<dbReference type="AlphaFoldDB" id="A0A177EJ84"/>
<dbReference type="GeneID" id="93646356"/>
<dbReference type="RefSeq" id="XP_067545132.1">
    <property type="nucleotide sequence ID" value="XM_067687424.1"/>
</dbReference>
<accession>A0A177EJ84</accession>
<gene>
    <name evidence="2" type="ORF">NEDG_00006</name>
</gene>
<sequence length="556" mass="61668">MSPQHATLKKMLALACAAAATICAAVEEKIYNQYLESPHTARTLEFFGVSGYDLLTRTPSSATSPRIAENQWGDIEIHLNKYTLETIPDEIVQGIRFGNLIICAKYSRKEKAWPIKHDVVEKVLRALGTVYADKLAICSIIDVAAPRKRSSLAPPTCPNTPRLLRVYTPHLELKKLSSAAAGVFLALIDLSACKLVLRMPNACNLTNLGFLDKANPKRILELYVWDAVNLTNIDCEALQDRAVVFDFELLGTTNPVCASPATLQGIASKKWARLGVPADLWNQITSEIRATPNTNTESLQVGVLTLTVHFLHTIVDFVNRVYGVQVFANSLNLRLANRCSQLRSYRTLKNIFGWVSRCFSGVKEVAVSGFGPGYTPIPTIYQYLCIDTILPDLTRLHYEVTSEQTLHLYSTQSILWIAPNTYFAWASGNLNKEMVEVCSENVVFIGNNTATNPFFPPKTPELDPCCFGCQKTVSQFNSAPVKDMVLYLGIVCEKGHMGCNSCLKKLAKKSQAGNLRFCCPHCTAQIRTTGFSGVIRRDKEHPRGHFDISRLDLTSV</sequence>
<protein>
    <recommendedName>
        <fullName evidence="4">RING-type domain-containing protein</fullName>
    </recommendedName>
</protein>
<feature type="chain" id="PRO_5008060444" description="RING-type domain-containing protein" evidence="1">
    <location>
        <begin position="26"/>
        <end position="556"/>
    </location>
</feature>
<organism evidence="2 3">
    <name type="scientific">Nematocida displodere</name>
    <dbReference type="NCBI Taxonomy" id="1805483"/>
    <lineage>
        <taxon>Eukaryota</taxon>
        <taxon>Fungi</taxon>
        <taxon>Fungi incertae sedis</taxon>
        <taxon>Microsporidia</taxon>
        <taxon>Nematocida</taxon>
    </lineage>
</organism>
<evidence type="ECO:0000313" key="2">
    <source>
        <dbReference type="EMBL" id="OAG31531.1"/>
    </source>
</evidence>
<dbReference type="Proteomes" id="UP000185944">
    <property type="component" value="Unassembled WGS sequence"/>
</dbReference>
<evidence type="ECO:0000313" key="3">
    <source>
        <dbReference type="Proteomes" id="UP000185944"/>
    </source>
</evidence>
<keyword evidence="1" id="KW-0732">Signal</keyword>